<dbReference type="EMBL" id="UZAF01018517">
    <property type="protein sequence ID" value="VDO52375.1"/>
    <property type="molecule type" value="Genomic_DNA"/>
</dbReference>
<protein>
    <submittedName>
        <fullName evidence="3">Peptidase A2 domain-containing protein</fullName>
    </submittedName>
</protein>
<reference evidence="1 2" key="2">
    <citation type="submission" date="2018-11" db="EMBL/GenBank/DDBJ databases">
        <authorList>
            <consortium name="Pathogen Informatics"/>
        </authorList>
    </citation>
    <scope>NUCLEOTIDE SEQUENCE [LARGE SCALE GENOMIC DNA]</scope>
    <source>
        <strain evidence="1 2">MHpl1</strain>
    </source>
</reference>
<keyword evidence="2" id="KW-1185">Reference proteome</keyword>
<accession>A0A0N4WS21</accession>
<evidence type="ECO:0000313" key="2">
    <source>
        <dbReference type="Proteomes" id="UP000268014"/>
    </source>
</evidence>
<dbReference type="WBParaSite" id="HPLM_0001431001-mRNA-1">
    <property type="protein sequence ID" value="HPLM_0001431001-mRNA-1"/>
    <property type="gene ID" value="HPLM_0001431001"/>
</dbReference>
<organism evidence="3">
    <name type="scientific">Haemonchus placei</name>
    <name type="common">Barber's pole worm</name>
    <dbReference type="NCBI Taxonomy" id="6290"/>
    <lineage>
        <taxon>Eukaryota</taxon>
        <taxon>Metazoa</taxon>
        <taxon>Ecdysozoa</taxon>
        <taxon>Nematoda</taxon>
        <taxon>Chromadorea</taxon>
        <taxon>Rhabditida</taxon>
        <taxon>Rhabditina</taxon>
        <taxon>Rhabditomorpha</taxon>
        <taxon>Strongyloidea</taxon>
        <taxon>Trichostrongylidae</taxon>
        <taxon>Haemonchus</taxon>
    </lineage>
</organism>
<evidence type="ECO:0000313" key="1">
    <source>
        <dbReference type="EMBL" id="VDO52375.1"/>
    </source>
</evidence>
<evidence type="ECO:0000313" key="3">
    <source>
        <dbReference type="WBParaSite" id="HPLM_0001431001-mRNA-1"/>
    </source>
</evidence>
<proteinExistence type="predicted"/>
<name>A0A0N4WS21_HAEPC</name>
<dbReference type="AlphaFoldDB" id="A0A0N4WS21"/>
<reference evidence="3" key="1">
    <citation type="submission" date="2017-02" db="UniProtKB">
        <authorList>
            <consortium name="WormBaseParasite"/>
        </authorList>
    </citation>
    <scope>IDENTIFICATION</scope>
</reference>
<dbReference type="Proteomes" id="UP000268014">
    <property type="component" value="Unassembled WGS sequence"/>
</dbReference>
<gene>
    <name evidence="1" type="ORF">HPLM_LOCUS14302</name>
</gene>
<sequence length="36" mass="4144">MFVDTGVKIDKDYYLKTILEDALLPLKIDVGQHHIT</sequence>